<evidence type="ECO:0000259" key="2">
    <source>
        <dbReference type="Pfam" id="PF20791"/>
    </source>
</evidence>
<dbReference type="GO" id="GO:0047617">
    <property type="term" value="F:fatty acyl-CoA hydrolase activity"/>
    <property type="evidence" value="ECO:0007669"/>
    <property type="project" value="TreeGrafter"/>
</dbReference>
<dbReference type="SUPFAM" id="SSF54637">
    <property type="entry name" value="Thioesterase/thiol ester dehydrase-isomerase"/>
    <property type="match status" value="2"/>
</dbReference>
<evidence type="ECO:0008006" key="5">
    <source>
        <dbReference type="Google" id="ProtNLM"/>
    </source>
</evidence>
<reference evidence="3 4" key="1">
    <citation type="journal article" date="2019" name="ACS Chem. Biol.">
        <title>Identification and Mobilization of a Cryptic Antibiotic Biosynthesis Gene Locus from a Human-Pathogenic Nocardia Isolate.</title>
        <authorList>
            <person name="Herisse M."/>
            <person name="Ishida K."/>
            <person name="Porter J.L."/>
            <person name="Howden B."/>
            <person name="Hertweck C."/>
            <person name="Stinear T.P."/>
            <person name="Pidot S.J."/>
        </authorList>
    </citation>
    <scope>NUCLEOTIDE SEQUENCE [LARGE SCALE GENOMIC DNA]</scope>
    <source>
        <strain evidence="3 4">AUSMDU00024985</strain>
    </source>
</reference>
<evidence type="ECO:0000313" key="4">
    <source>
        <dbReference type="Proteomes" id="UP000501705"/>
    </source>
</evidence>
<dbReference type="Proteomes" id="UP000501705">
    <property type="component" value="Chromosome"/>
</dbReference>
<dbReference type="PANTHER" id="PTHR31793:SF24">
    <property type="entry name" value="LONG-CHAIN ACYL-COA THIOESTERASE FADM"/>
    <property type="match status" value="1"/>
</dbReference>
<dbReference type="InterPro" id="IPR002864">
    <property type="entry name" value="Acyl-ACP_thioesterase_NHD"/>
</dbReference>
<dbReference type="InterPro" id="IPR049427">
    <property type="entry name" value="Acyl-ACP_TE_C"/>
</dbReference>
<protein>
    <recommendedName>
        <fullName evidence="5">Acyl-ACP thioesterase</fullName>
    </recommendedName>
</protein>
<dbReference type="AlphaFoldDB" id="A0A6G9XMV4"/>
<dbReference type="Gene3D" id="3.10.129.10">
    <property type="entry name" value="Hotdog Thioesterase"/>
    <property type="match status" value="1"/>
</dbReference>
<sequence length="255" mass="28913">MTIPRYTLTDPPSDDAGYTTSWTVRGGDVDRHGRLRLDGIARYLQDIAWDDLHSNGFAESDPSWIVRRSTLEVLHPIRWPDRVRLQRWCSGVSTRWANMRVRITSAAGGLVETEAFWINVDEKTGTTARISEAGFAHLAKTTDEHRLRWRPELVGAPGAIDQRDKPFSLRETDIDLFGHVNNAVYWQAVEQFLPAHSDLLDRPHRAVLEYNRPIAPDTPVLVRTENRPSGLHLWFRTDDGVNAAGIVHALPPTNE</sequence>
<dbReference type="InterPro" id="IPR050563">
    <property type="entry name" value="4-hydroxybenzoyl-CoA_TE"/>
</dbReference>
<evidence type="ECO:0000313" key="3">
    <source>
        <dbReference type="EMBL" id="QIS02183.1"/>
    </source>
</evidence>
<feature type="domain" description="Acyl-ACP thioesterase N-terminal hotdog" evidence="1">
    <location>
        <begin position="18"/>
        <end position="132"/>
    </location>
</feature>
<dbReference type="Pfam" id="PF01643">
    <property type="entry name" value="Acyl-ACP_TE"/>
    <property type="match status" value="1"/>
</dbReference>
<name>A0A6G9XMV4_NOCBR</name>
<dbReference type="EMBL" id="CP046171">
    <property type="protein sequence ID" value="QIS02183.1"/>
    <property type="molecule type" value="Genomic_DNA"/>
</dbReference>
<feature type="domain" description="Acyl-ACP thioesterase-like C-terminal" evidence="2">
    <location>
        <begin position="163"/>
        <end position="225"/>
    </location>
</feature>
<dbReference type="CDD" id="cd00586">
    <property type="entry name" value="4HBT"/>
    <property type="match status" value="1"/>
</dbReference>
<dbReference type="PANTHER" id="PTHR31793">
    <property type="entry name" value="4-HYDROXYBENZOYL-COA THIOESTERASE FAMILY MEMBER"/>
    <property type="match status" value="1"/>
</dbReference>
<dbReference type="Pfam" id="PF20791">
    <property type="entry name" value="Acyl-ACP_TE_C"/>
    <property type="match status" value="1"/>
</dbReference>
<evidence type="ECO:0000259" key="1">
    <source>
        <dbReference type="Pfam" id="PF01643"/>
    </source>
</evidence>
<dbReference type="GO" id="GO:0006633">
    <property type="term" value="P:fatty acid biosynthetic process"/>
    <property type="evidence" value="ECO:0007669"/>
    <property type="project" value="InterPro"/>
</dbReference>
<gene>
    <name evidence="3" type="ORF">F5X71_07495</name>
</gene>
<dbReference type="InterPro" id="IPR029069">
    <property type="entry name" value="HotDog_dom_sf"/>
</dbReference>
<proteinExistence type="predicted"/>
<dbReference type="RefSeq" id="WP_167461286.1">
    <property type="nucleotide sequence ID" value="NZ_CP046171.1"/>
</dbReference>
<organism evidence="3 4">
    <name type="scientific">Nocardia brasiliensis</name>
    <dbReference type="NCBI Taxonomy" id="37326"/>
    <lineage>
        <taxon>Bacteria</taxon>
        <taxon>Bacillati</taxon>
        <taxon>Actinomycetota</taxon>
        <taxon>Actinomycetes</taxon>
        <taxon>Mycobacteriales</taxon>
        <taxon>Nocardiaceae</taxon>
        <taxon>Nocardia</taxon>
    </lineage>
</organism>
<accession>A0A6G9XMV4</accession>